<evidence type="ECO:0000313" key="1">
    <source>
        <dbReference type="EMBL" id="PXY21152.1"/>
    </source>
</evidence>
<dbReference type="OrthoDB" id="580775at2"/>
<organism evidence="1 2">
    <name type="scientific">Prauserella muralis</name>
    <dbReference type="NCBI Taxonomy" id="588067"/>
    <lineage>
        <taxon>Bacteria</taxon>
        <taxon>Bacillati</taxon>
        <taxon>Actinomycetota</taxon>
        <taxon>Actinomycetes</taxon>
        <taxon>Pseudonocardiales</taxon>
        <taxon>Pseudonocardiaceae</taxon>
        <taxon>Prauserella</taxon>
    </lineage>
</organism>
<protein>
    <submittedName>
        <fullName evidence="1">Uncharacterized protein</fullName>
    </submittedName>
</protein>
<dbReference type="RefSeq" id="WP_112284393.1">
    <property type="nucleotide sequence ID" value="NZ_MASW01000006.1"/>
</dbReference>
<keyword evidence="2" id="KW-1185">Reference proteome</keyword>
<reference evidence="1 2" key="1">
    <citation type="submission" date="2016-07" db="EMBL/GenBank/DDBJ databases">
        <title>Draft genome sequence of Prauserella muralis DSM 45305, isolated from a mould-covered wall in an indoor environment.</title>
        <authorList>
            <person name="Ruckert C."/>
            <person name="Albersmeier A."/>
            <person name="Jiang C.-L."/>
            <person name="Jiang Y."/>
            <person name="Kalinowski J."/>
            <person name="Schneider O."/>
            <person name="Winkler A."/>
            <person name="Zotchev S.B."/>
        </authorList>
    </citation>
    <scope>NUCLEOTIDE SEQUENCE [LARGE SCALE GENOMIC DNA]</scope>
    <source>
        <strain evidence="1 2">DSM 45305</strain>
    </source>
</reference>
<gene>
    <name evidence="1" type="ORF">BAY60_27175</name>
</gene>
<dbReference type="AlphaFoldDB" id="A0A2V4ALP4"/>
<dbReference type="Proteomes" id="UP000249915">
    <property type="component" value="Unassembled WGS sequence"/>
</dbReference>
<name>A0A2V4ALP4_9PSEU</name>
<accession>A0A2V4ALP4</accession>
<evidence type="ECO:0000313" key="2">
    <source>
        <dbReference type="Proteomes" id="UP000249915"/>
    </source>
</evidence>
<dbReference type="EMBL" id="MASW01000006">
    <property type="protein sequence ID" value="PXY21152.1"/>
    <property type="molecule type" value="Genomic_DNA"/>
</dbReference>
<sequence>MTATLNGHALPDPATVLKRVDDRLARKAGDDPLPAETIDAFADAVRTQIVEPLTANPPDAAELAQLRADLQCANDIVAELRKQPFPWADPGPEQAPDHAPDEPQPWGELFARIRRELALAWADDRKGAR</sequence>
<comment type="caution">
    <text evidence="1">The sequence shown here is derived from an EMBL/GenBank/DDBJ whole genome shotgun (WGS) entry which is preliminary data.</text>
</comment>
<proteinExistence type="predicted"/>